<dbReference type="InParanoid" id="A0A136JGT1"/>
<dbReference type="PANTHER" id="PTHR43736:SF1">
    <property type="entry name" value="DIHYDRONEOPTERIN TRIPHOSPHATE DIPHOSPHATASE"/>
    <property type="match status" value="1"/>
</dbReference>
<dbReference type="Proteomes" id="UP000070501">
    <property type="component" value="Unassembled WGS sequence"/>
</dbReference>
<dbReference type="SUPFAM" id="SSF55811">
    <property type="entry name" value="Nudix"/>
    <property type="match status" value="1"/>
</dbReference>
<keyword evidence="4" id="KW-1185">Reference proteome</keyword>
<evidence type="ECO:0000259" key="2">
    <source>
        <dbReference type="PROSITE" id="PS51462"/>
    </source>
</evidence>
<organism evidence="3 4">
    <name type="scientific">Microdochium bolleyi</name>
    <dbReference type="NCBI Taxonomy" id="196109"/>
    <lineage>
        <taxon>Eukaryota</taxon>
        <taxon>Fungi</taxon>
        <taxon>Dikarya</taxon>
        <taxon>Ascomycota</taxon>
        <taxon>Pezizomycotina</taxon>
        <taxon>Sordariomycetes</taxon>
        <taxon>Xylariomycetidae</taxon>
        <taxon>Xylariales</taxon>
        <taxon>Microdochiaceae</taxon>
        <taxon>Microdochium</taxon>
    </lineage>
</organism>
<protein>
    <recommendedName>
        <fullName evidence="2">Nudix hydrolase domain-containing protein</fullName>
    </recommendedName>
</protein>
<sequence>MSLVATQSGALESPLRDVAHLAPPVHLDKYMISPTDFIRQSQGQVHRLVAAVIVMHIDSSSGTPKTLLIQRSRHDYMGLCWEIAGGSCEDDDHSILVAAARELEEEAGLWVSNMIDVVEDDHEWLDQGKVWRKMTFLAEAVAVKWEVPMEYALDNANSKSNSTAMATSNGVAAATDMATNTLERPMKNAASDQTDQSQNGNGSCLSRQSITGNGTKPKDFPIVTLDPNEHEDFVWASEAEVMAGLCEGRTLVWTTKEQQLAILRAFEMIRSCGRL</sequence>
<name>A0A136JGT1_9PEZI</name>
<dbReference type="AlphaFoldDB" id="A0A136JGT1"/>
<reference evidence="4" key="1">
    <citation type="submission" date="2016-02" db="EMBL/GenBank/DDBJ databases">
        <title>Draft genome sequence of Microdochium bolleyi, a fungal endophyte of beachgrass.</title>
        <authorList>
            <consortium name="DOE Joint Genome Institute"/>
            <person name="David A.S."/>
            <person name="May G."/>
            <person name="Haridas S."/>
            <person name="Lim J."/>
            <person name="Wang M."/>
            <person name="Labutti K."/>
            <person name="Lipzen A."/>
            <person name="Barry K."/>
            <person name="Grigoriev I.V."/>
        </authorList>
    </citation>
    <scope>NUCLEOTIDE SEQUENCE [LARGE SCALE GENOMIC DNA]</scope>
    <source>
        <strain evidence="4">J235TASD1</strain>
    </source>
</reference>
<dbReference type="OrthoDB" id="276276at2759"/>
<dbReference type="PANTHER" id="PTHR43736">
    <property type="entry name" value="ADP-RIBOSE PYROPHOSPHATASE"/>
    <property type="match status" value="1"/>
</dbReference>
<proteinExistence type="predicted"/>
<dbReference type="InterPro" id="IPR015797">
    <property type="entry name" value="NUDIX_hydrolase-like_dom_sf"/>
</dbReference>
<gene>
    <name evidence="3" type="ORF">Micbo1qcDRAFT_154889</name>
</gene>
<feature type="domain" description="Nudix hydrolase" evidence="2">
    <location>
        <begin position="45"/>
        <end position="265"/>
    </location>
</feature>
<feature type="compositionally biased region" description="Polar residues" evidence="1">
    <location>
        <begin position="190"/>
        <end position="214"/>
    </location>
</feature>
<feature type="region of interest" description="Disordered" evidence="1">
    <location>
        <begin position="187"/>
        <end position="223"/>
    </location>
</feature>
<accession>A0A136JGT1</accession>
<evidence type="ECO:0000313" key="4">
    <source>
        <dbReference type="Proteomes" id="UP000070501"/>
    </source>
</evidence>
<dbReference type="EMBL" id="KQ964245">
    <property type="protein sequence ID" value="KXJ96344.1"/>
    <property type="molecule type" value="Genomic_DNA"/>
</dbReference>
<evidence type="ECO:0000256" key="1">
    <source>
        <dbReference type="SAM" id="MobiDB-lite"/>
    </source>
</evidence>
<evidence type="ECO:0000313" key="3">
    <source>
        <dbReference type="EMBL" id="KXJ96344.1"/>
    </source>
</evidence>
<dbReference type="PROSITE" id="PS51462">
    <property type="entry name" value="NUDIX"/>
    <property type="match status" value="1"/>
</dbReference>
<dbReference type="InterPro" id="IPR000086">
    <property type="entry name" value="NUDIX_hydrolase_dom"/>
</dbReference>
<dbReference type="Pfam" id="PF00293">
    <property type="entry name" value="NUDIX"/>
    <property type="match status" value="1"/>
</dbReference>
<dbReference type="Gene3D" id="3.90.79.10">
    <property type="entry name" value="Nucleoside Triphosphate Pyrophosphohydrolase"/>
    <property type="match status" value="1"/>
</dbReference>